<evidence type="ECO:0000256" key="5">
    <source>
        <dbReference type="ARBA" id="ARBA00023136"/>
    </source>
</evidence>
<evidence type="ECO:0000256" key="4">
    <source>
        <dbReference type="ARBA" id="ARBA00022519"/>
    </source>
</evidence>
<dbReference type="PANTHER" id="PTHR30024:SF43">
    <property type="entry name" value="BLL4572 PROTEIN"/>
    <property type="match status" value="1"/>
</dbReference>
<comment type="subcellular location">
    <subcellularLocation>
        <location evidence="1">Endomembrane system</location>
    </subcellularLocation>
</comment>
<dbReference type="Gene3D" id="3.40.190.10">
    <property type="entry name" value="Periplasmic binding protein-like II"/>
    <property type="match status" value="2"/>
</dbReference>
<dbReference type="EMBL" id="LBIA02000001">
    <property type="protein sequence ID" value="TKT73315.1"/>
    <property type="molecule type" value="Genomic_DNA"/>
</dbReference>
<comment type="caution">
    <text evidence="6">The sequence shown here is derived from an EMBL/GenBank/DDBJ whole genome shotgun (WGS) entry which is preliminary data.</text>
</comment>
<organism evidence="6 7">
    <name type="scientific">Afipia massiliensis</name>
    <dbReference type="NCBI Taxonomy" id="211460"/>
    <lineage>
        <taxon>Bacteria</taxon>
        <taxon>Pseudomonadati</taxon>
        <taxon>Pseudomonadota</taxon>
        <taxon>Alphaproteobacteria</taxon>
        <taxon>Hyphomicrobiales</taxon>
        <taxon>Nitrobacteraceae</taxon>
        <taxon>Afipia</taxon>
    </lineage>
</organism>
<dbReference type="GO" id="GO:0012505">
    <property type="term" value="C:endomembrane system"/>
    <property type="evidence" value="ECO:0007669"/>
    <property type="project" value="UniProtKB-SubCell"/>
</dbReference>
<name>A0A4U6BUD6_9BRAD</name>
<evidence type="ECO:0000256" key="2">
    <source>
        <dbReference type="ARBA" id="ARBA00022448"/>
    </source>
</evidence>
<dbReference type="AlphaFoldDB" id="A0A4U6BUD6"/>
<sequence>MTSRPLTIGFIPLVDAAALIVAVDKGFTAAEGLDVTLVREVSWSNVRDKLNIGLFDAAHLLAPVAIASTLGLSQVKVPIVAPFNLGLNGNAITVSPALYAAIMGEADGDPLDPMVTAKALARVVTARRKAGGEPLTFGMTFPFSTHNYQLRFWMAAGGVDPDEDVRLVVLPPPFMVDSLASGHVDAFCVGAPWNSVAVDLGVGHILHFVSDILERAAEKVLAVREKWALENPDVLARLTRAHGQAANFIESPDNREEVARILAMPDRIDVNPEVIRRTLDGRMKISPDGTMRQSERYLLVGREGAARPDPVQAAWLYAQMVRWGQVAYSPEALERAKKVFRPDLYDAALGASAGSAHAVTDGVGAFDGARFDANDIAAHLGSVTIGRRFS</sequence>
<keyword evidence="5" id="KW-0472">Membrane</keyword>
<dbReference type="RefSeq" id="WP_046826286.1">
    <property type="nucleotide sequence ID" value="NZ_LBIA02000001.1"/>
</dbReference>
<dbReference type="InterPro" id="IPR044527">
    <property type="entry name" value="NrtA/CpmA_ABC-bd_dom"/>
</dbReference>
<keyword evidence="3" id="KW-1003">Cell membrane</keyword>
<gene>
    <name evidence="6" type="ORF">YH63_018855</name>
</gene>
<accession>A0A4U6BUD6</accession>
<dbReference type="STRING" id="211460.YH63_00220"/>
<dbReference type="OrthoDB" id="570524at2"/>
<dbReference type="Pfam" id="PF13379">
    <property type="entry name" value="NMT1_2"/>
    <property type="match status" value="1"/>
</dbReference>
<dbReference type="PANTHER" id="PTHR30024">
    <property type="entry name" value="ALIPHATIC SULFONATES-BINDING PROTEIN-RELATED"/>
    <property type="match status" value="1"/>
</dbReference>
<keyword evidence="7" id="KW-1185">Reference proteome</keyword>
<proteinExistence type="predicted"/>
<evidence type="ECO:0000313" key="7">
    <source>
        <dbReference type="Proteomes" id="UP000034832"/>
    </source>
</evidence>
<keyword evidence="4" id="KW-0997">Cell inner membrane</keyword>
<reference evidence="6" key="1">
    <citation type="submission" date="2019-04" db="EMBL/GenBank/DDBJ databases">
        <title>Whole genome sequencing of cave bacteria.</title>
        <authorList>
            <person name="Gan H.M."/>
            <person name="Barton H."/>
            <person name="Savka M.A."/>
        </authorList>
    </citation>
    <scope>NUCLEOTIDE SEQUENCE [LARGE SCALE GENOMIC DNA]</scope>
    <source>
        <strain evidence="6">LC387</strain>
    </source>
</reference>
<dbReference type="SUPFAM" id="SSF53850">
    <property type="entry name" value="Periplasmic binding protein-like II"/>
    <property type="match status" value="1"/>
</dbReference>
<evidence type="ECO:0000256" key="3">
    <source>
        <dbReference type="ARBA" id="ARBA00022475"/>
    </source>
</evidence>
<evidence type="ECO:0000313" key="6">
    <source>
        <dbReference type="EMBL" id="TKT73315.1"/>
    </source>
</evidence>
<dbReference type="Proteomes" id="UP000034832">
    <property type="component" value="Unassembled WGS sequence"/>
</dbReference>
<keyword evidence="2" id="KW-0813">Transport</keyword>
<protein>
    <submittedName>
        <fullName evidence="6">ABC transporter substrate-binding protein</fullName>
    </submittedName>
</protein>
<dbReference type="CDD" id="cd13553">
    <property type="entry name" value="PBP2_NrtA_CpmA_like"/>
    <property type="match status" value="1"/>
</dbReference>
<evidence type="ECO:0000256" key="1">
    <source>
        <dbReference type="ARBA" id="ARBA00004308"/>
    </source>
</evidence>